<dbReference type="RefSeq" id="WP_089768048.1">
    <property type="nucleotide sequence ID" value="NZ_FNPB01000009.1"/>
</dbReference>
<evidence type="ECO:0000256" key="4">
    <source>
        <dbReference type="PIRSR" id="PIRSR617453-50"/>
    </source>
</evidence>
<evidence type="ECO:0000313" key="6">
    <source>
        <dbReference type="EMBL" id="SDY24762.1"/>
    </source>
</evidence>
<dbReference type="SUPFAM" id="SSF51230">
    <property type="entry name" value="Single hybrid motif"/>
    <property type="match status" value="1"/>
</dbReference>
<dbReference type="InterPro" id="IPR033753">
    <property type="entry name" value="GCV_H/Fam206"/>
</dbReference>
<organism evidence="6 7">
    <name type="scientific">Halobellus clavatus</name>
    <dbReference type="NCBI Taxonomy" id="660517"/>
    <lineage>
        <taxon>Archaea</taxon>
        <taxon>Methanobacteriati</taxon>
        <taxon>Methanobacteriota</taxon>
        <taxon>Stenosarchaea group</taxon>
        <taxon>Halobacteria</taxon>
        <taxon>Halobacteriales</taxon>
        <taxon>Haloferacaceae</taxon>
        <taxon>Halobellus</taxon>
    </lineage>
</organism>
<comment type="function">
    <text evidence="3">The glycine cleavage system catalyzes the degradation of glycine. The H protein shuttles the methylamine group of glycine from the P protein to the T protein.</text>
</comment>
<dbReference type="Gene3D" id="2.40.50.100">
    <property type="match status" value="1"/>
</dbReference>
<protein>
    <recommendedName>
        <fullName evidence="3">Probable glycine cleavage system H protein</fullName>
    </recommendedName>
</protein>
<dbReference type="Proteomes" id="UP000199170">
    <property type="component" value="Unassembled WGS sequence"/>
</dbReference>
<dbReference type="InterPro" id="IPR011053">
    <property type="entry name" value="Single_hybrid_motif"/>
</dbReference>
<evidence type="ECO:0000256" key="2">
    <source>
        <dbReference type="ARBA" id="ARBA00022823"/>
    </source>
</evidence>
<dbReference type="EMBL" id="FNPB01000009">
    <property type="protein sequence ID" value="SDY24762.1"/>
    <property type="molecule type" value="Genomic_DNA"/>
</dbReference>
<reference evidence="7" key="1">
    <citation type="submission" date="2016-10" db="EMBL/GenBank/DDBJ databases">
        <authorList>
            <person name="Varghese N."/>
            <person name="Submissions S."/>
        </authorList>
    </citation>
    <scope>NUCLEOTIDE SEQUENCE [LARGE SCALE GENOMIC DNA]</scope>
    <source>
        <strain evidence="7">CGMCC 1.10118</strain>
    </source>
</reference>
<dbReference type="GO" id="GO:0005960">
    <property type="term" value="C:glycine cleavage complex"/>
    <property type="evidence" value="ECO:0007669"/>
    <property type="project" value="InterPro"/>
</dbReference>
<dbReference type="NCBIfam" id="NF002270">
    <property type="entry name" value="PRK01202.1"/>
    <property type="match status" value="1"/>
</dbReference>
<dbReference type="NCBIfam" id="TIGR00527">
    <property type="entry name" value="gcvH"/>
    <property type="match status" value="1"/>
</dbReference>
<evidence type="ECO:0000313" key="7">
    <source>
        <dbReference type="Proteomes" id="UP000199170"/>
    </source>
</evidence>
<dbReference type="PROSITE" id="PS00189">
    <property type="entry name" value="LIPOYL"/>
    <property type="match status" value="1"/>
</dbReference>
<feature type="modified residue" description="N6-lipoyllysine" evidence="3 4">
    <location>
        <position position="65"/>
    </location>
</feature>
<dbReference type="InterPro" id="IPR002930">
    <property type="entry name" value="GCV_H"/>
</dbReference>
<dbReference type="PANTHER" id="PTHR11715">
    <property type="entry name" value="GLYCINE CLEAVAGE SYSTEM H PROTEIN"/>
    <property type="match status" value="1"/>
</dbReference>
<dbReference type="STRING" id="660517.SAMN04487946_10996"/>
<evidence type="ECO:0000256" key="3">
    <source>
        <dbReference type="HAMAP-Rule" id="MF_00272"/>
    </source>
</evidence>
<evidence type="ECO:0000256" key="1">
    <source>
        <dbReference type="ARBA" id="ARBA00009249"/>
    </source>
</evidence>
<dbReference type="PROSITE" id="PS50968">
    <property type="entry name" value="BIOTINYL_LIPOYL"/>
    <property type="match status" value="1"/>
</dbReference>
<dbReference type="HAMAP" id="MF_00272">
    <property type="entry name" value="GcvH"/>
    <property type="match status" value="1"/>
</dbReference>
<accession>A0A1H3IB69</accession>
<comment type="similarity">
    <text evidence="1 3">Belongs to the GcvH family.</text>
</comment>
<feature type="domain" description="Lipoyl-binding" evidence="5">
    <location>
        <begin position="24"/>
        <end position="106"/>
    </location>
</feature>
<keyword evidence="2 3" id="KW-0450">Lipoyl</keyword>
<dbReference type="GO" id="GO:0009249">
    <property type="term" value="P:protein lipoylation"/>
    <property type="evidence" value="ECO:0007669"/>
    <property type="project" value="TreeGrafter"/>
</dbReference>
<dbReference type="Pfam" id="PF01597">
    <property type="entry name" value="GCV_H"/>
    <property type="match status" value="1"/>
</dbReference>
<name>A0A1H3IB69_9EURY</name>
<dbReference type="InterPro" id="IPR003016">
    <property type="entry name" value="2-oxoA_DH_lipoyl-BS"/>
</dbReference>
<comment type="cofactor">
    <cofactor evidence="3">
        <name>(R)-lipoate</name>
        <dbReference type="ChEBI" id="CHEBI:83088"/>
    </cofactor>
    <text evidence="3">Binds 1 lipoyl cofactor covalently.</text>
</comment>
<dbReference type="OrthoDB" id="9810at2157"/>
<dbReference type="GO" id="GO:0019464">
    <property type="term" value="P:glycine decarboxylation via glycine cleavage system"/>
    <property type="evidence" value="ECO:0007669"/>
    <property type="project" value="UniProtKB-UniRule"/>
</dbReference>
<proteinExistence type="inferred from homology"/>
<dbReference type="InterPro" id="IPR017453">
    <property type="entry name" value="GCV_H_sub"/>
</dbReference>
<keyword evidence="7" id="KW-1185">Reference proteome</keyword>
<dbReference type="GO" id="GO:0005737">
    <property type="term" value="C:cytoplasm"/>
    <property type="evidence" value="ECO:0007669"/>
    <property type="project" value="TreeGrafter"/>
</dbReference>
<gene>
    <name evidence="3" type="primary">gcvH</name>
    <name evidence="6" type="ORF">SAMN04487946_10996</name>
</gene>
<dbReference type="PANTHER" id="PTHR11715:SF3">
    <property type="entry name" value="GLYCINE CLEAVAGE SYSTEM H PROTEIN-RELATED"/>
    <property type="match status" value="1"/>
</dbReference>
<sequence>MTHEIPDDLHYTDSHEWIDDGGDALRIGITDFAQDELGDVVFVELPEEGESLNSGDACAVVESIKAVSDIYTPVTGTVTATNDGVLDQPELLNTDPYGEGWLFEIDGQVPDDALGATDYREQTEE</sequence>
<comment type="subunit">
    <text evidence="3">The glycine cleavage system is composed of four proteins: P, T, L and H.</text>
</comment>
<dbReference type="InterPro" id="IPR000089">
    <property type="entry name" value="Biotin_lipoyl"/>
</dbReference>
<dbReference type="CDD" id="cd06848">
    <property type="entry name" value="GCS_H"/>
    <property type="match status" value="1"/>
</dbReference>
<evidence type="ECO:0000259" key="5">
    <source>
        <dbReference type="PROSITE" id="PS50968"/>
    </source>
</evidence>
<dbReference type="AlphaFoldDB" id="A0A1H3IB69"/>